<evidence type="ECO:0000256" key="3">
    <source>
        <dbReference type="ARBA" id="ARBA00023002"/>
    </source>
</evidence>
<dbReference type="Pfam" id="PF00106">
    <property type="entry name" value="adh_short"/>
    <property type="match status" value="1"/>
</dbReference>
<dbReference type="PANTHER" id="PTHR43490:SF99">
    <property type="entry name" value="SHORT-CHAIN DEHYDROGENASE_REDUCTASE"/>
    <property type="match status" value="1"/>
</dbReference>
<dbReference type="PRINTS" id="PR00080">
    <property type="entry name" value="SDRFAMILY"/>
</dbReference>
<dbReference type="PRINTS" id="PR00081">
    <property type="entry name" value="GDHRDH"/>
</dbReference>
<dbReference type="OrthoDB" id="5786478at2"/>
<evidence type="ECO:0000313" key="6">
    <source>
        <dbReference type="Proteomes" id="UP000291562"/>
    </source>
</evidence>
<sequence length="234" mass="24649">MPLRQRVALISGANRGIGFETAKQLGSQGMTVLLGARDLAAGEKAARELRRSGAEVLAVQLDVTSQAQVDALKSKIDSEYRRLDVLVNNAGGFYDPASRASTMDIDIARDVLDTNLMGAWRLSEMAVPLMRRHGYGRIVNVSSGCGSMACEGPESPAYRVSKAALNALTRAFAAELIGSGILVNAVCPGWVATRLGGRGGRAVSEGAAGIVWAASIDEPAPTGQFFRDGQSIAW</sequence>
<organism evidence="5 6">
    <name type="scientific">Pseudolysobacter antarcticus</name>
    <dbReference type="NCBI Taxonomy" id="2511995"/>
    <lineage>
        <taxon>Bacteria</taxon>
        <taxon>Pseudomonadati</taxon>
        <taxon>Pseudomonadota</taxon>
        <taxon>Gammaproteobacteria</taxon>
        <taxon>Lysobacterales</taxon>
        <taxon>Rhodanobacteraceae</taxon>
        <taxon>Pseudolysobacter</taxon>
    </lineage>
</organism>
<proteinExistence type="inferred from homology"/>
<protein>
    <submittedName>
        <fullName evidence="5">SDR family NAD(P)-dependent oxidoreductase</fullName>
    </submittedName>
</protein>
<accession>A0A411HQK9</accession>
<comment type="similarity">
    <text evidence="1 4">Belongs to the short-chain dehydrogenases/reductases (SDR) family.</text>
</comment>
<dbReference type="GO" id="GO:0016491">
    <property type="term" value="F:oxidoreductase activity"/>
    <property type="evidence" value="ECO:0007669"/>
    <property type="project" value="UniProtKB-KW"/>
</dbReference>
<gene>
    <name evidence="5" type="ORF">ELE36_19495</name>
</gene>
<dbReference type="SUPFAM" id="SSF51735">
    <property type="entry name" value="NAD(P)-binding Rossmann-fold domains"/>
    <property type="match status" value="1"/>
</dbReference>
<keyword evidence="3" id="KW-0560">Oxidoreductase</keyword>
<dbReference type="AlphaFoldDB" id="A0A411HQK9"/>
<evidence type="ECO:0000256" key="1">
    <source>
        <dbReference type="ARBA" id="ARBA00006484"/>
    </source>
</evidence>
<dbReference type="InterPro" id="IPR002347">
    <property type="entry name" value="SDR_fam"/>
</dbReference>
<dbReference type="InterPro" id="IPR036291">
    <property type="entry name" value="NAD(P)-bd_dom_sf"/>
</dbReference>
<dbReference type="EMBL" id="CP035704">
    <property type="protein sequence ID" value="QBB72783.1"/>
    <property type="molecule type" value="Genomic_DNA"/>
</dbReference>
<keyword evidence="2" id="KW-0521">NADP</keyword>
<keyword evidence="6" id="KW-1185">Reference proteome</keyword>
<dbReference type="Proteomes" id="UP000291562">
    <property type="component" value="Chromosome"/>
</dbReference>
<dbReference type="Gene3D" id="3.40.50.720">
    <property type="entry name" value="NAD(P)-binding Rossmann-like Domain"/>
    <property type="match status" value="1"/>
</dbReference>
<dbReference type="PANTHER" id="PTHR43490">
    <property type="entry name" value="(+)-NEOMENTHOL DEHYDROGENASE"/>
    <property type="match status" value="1"/>
</dbReference>
<dbReference type="KEGG" id="xbc:ELE36_19495"/>
<evidence type="ECO:0000313" key="5">
    <source>
        <dbReference type="EMBL" id="QBB72783.1"/>
    </source>
</evidence>
<evidence type="ECO:0000256" key="4">
    <source>
        <dbReference type="RuleBase" id="RU000363"/>
    </source>
</evidence>
<name>A0A411HQK9_9GAMM</name>
<evidence type="ECO:0000256" key="2">
    <source>
        <dbReference type="ARBA" id="ARBA00022857"/>
    </source>
</evidence>
<reference evidence="5 6" key="1">
    <citation type="submission" date="2019-01" db="EMBL/GenBank/DDBJ databases">
        <title>Pseudolysobacter antarctica gen. nov., sp. nov., isolated from Fildes Peninsula, Antarctica.</title>
        <authorList>
            <person name="Wei Z."/>
            <person name="Peng F."/>
        </authorList>
    </citation>
    <scope>NUCLEOTIDE SEQUENCE [LARGE SCALE GENOMIC DNA]</scope>
    <source>
        <strain evidence="5 6">AQ6-296</strain>
    </source>
</reference>